<dbReference type="EMBL" id="QFAW01000024">
    <property type="protein sequence ID" value="PWE42790.1"/>
    <property type="molecule type" value="Genomic_DNA"/>
</dbReference>
<accession>A0A2U2D5Q0</accession>
<dbReference type="InterPro" id="IPR012893">
    <property type="entry name" value="HipA-like_C"/>
</dbReference>
<name>A0A2U2D5Q0_9PSED</name>
<evidence type="ECO:0000259" key="4">
    <source>
        <dbReference type="Pfam" id="PF07804"/>
    </source>
</evidence>
<comment type="similarity">
    <text evidence="1">Belongs to the HipA Ser/Thr kinase family.</text>
</comment>
<dbReference type="PANTHER" id="PTHR37419">
    <property type="entry name" value="SERINE/THREONINE-PROTEIN KINASE TOXIN HIPA"/>
    <property type="match status" value="1"/>
</dbReference>
<reference evidence="5 6" key="1">
    <citation type="submission" date="2018-05" db="EMBL/GenBank/DDBJ databases">
        <title>Genome sequences of two Antarctic strains of Pseudomonas prosekii: insights into adaptation to extreme conditions.</title>
        <authorList>
            <person name="Snopkova K."/>
            <person name="Dufkova K."/>
            <person name="Cejkova D."/>
            <person name="Sedlacek I."/>
            <person name="Smajs D."/>
        </authorList>
    </citation>
    <scope>NUCLEOTIDE SEQUENCE [LARGE SCALE GENOMIC DNA]</scope>
    <source>
        <strain evidence="5 6">P2673</strain>
    </source>
</reference>
<dbReference type="AlphaFoldDB" id="A0A2U2D5Q0"/>
<dbReference type="Proteomes" id="UP000245056">
    <property type="component" value="Unassembled WGS sequence"/>
</dbReference>
<dbReference type="GO" id="GO:0005829">
    <property type="term" value="C:cytosol"/>
    <property type="evidence" value="ECO:0007669"/>
    <property type="project" value="TreeGrafter"/>
</dbReference>
<proteinExistence type="inferred from homology"/>
<dbReference type="RefSeq" id="WP_109521480.1">
    <property type="nucleotide sequence ID" value="NZ_QFAW01000024.1"/>
</dbReference>
<sequence>MYTLTLQLYASGEWSDAMTLKFSEPSKGFESPCRLGYITGYVSNNVDDIDSPFSKAVSARLPLVWDNASLKKAPAFLFDIAPAGAAKRFLMGRVGQDKPDGISADLFLLAHSTPAPIGHLRIKESAELADERPAVGFPREEVIARDNTFLEYAYEQGAAIGGATGAGGEAPKLLMSQGRDGLLYPDAVLNDEQVARHWFIKFARNRATLTDQIILKSEFHYYKALHSLGIETIAQDGLALEEATKPSLWMKRFDREVSKHGVERFAVESIYSLAGVTVPGSYMNHLEVIQLLARLWIQAGQIDQVPALVSDYLRRDLLNKILGNSDNHGRNTSIIRGTNSFRLAPIYDLAPMVMDDEGVTRTTKWPRDLEVAGEVKWREVCNALKVIADPETLYEALREDAARLSALPDILTASGLPETTMNHPSIALRNLEQRFKSWGLK</sequence>
<dbReference type="Pfam" id="PF07804">
    <property type="entry name" value="HipA_C"/>
    <property type="match status" value="1"/>
</dbReference>
<organism evidence="5 6">
    <name type="scientific">Pseudomonas prosekii</name>
    <dbReference type="NCBI Taxonomy" id="1148509"/>
    <lineage>
        <taxon>Bacteria</taxon>
        <taxon>Pseudomonadati</taxon>
        <taxon>Pseudomonadota</taxon>
        <taxon>Gammaproteobacteria</taxon>
        <taxon>Pseudomonadales</taxon>
        <taxon>Pseudomonadaceae</taxon>
        <taxon>Pseudomonas</taxon>
    </lineage>
</organism>
<dbReference type="InterPro" id="IPR016869">
    <property type="entry name" value="UCP028135_HipA-like"/>
</dbReference>
<dbReference type="InterPro" id="IPR052028">
    <property type="entry name" value="HipA_Ser/Thr_kinase"/>
</dbReference>
<protein>
    <submittedName>
        <fullName evidence="5">Toxin HipA</fullName>
    </submittedName>
</protein>
<evidence type="ECO:0000256" key="3">
    <source>
        <dbReference type="ARBA" id="ARBA00022777"/>
    </source>
</evidence>
<gene>
    <name evidence="5" type="ORF">C9I49_17925</name>
</gene>
<keyword evidence="3" id="KW-0418">Kinase</keyword>
<evidence type="ECO:0000256" key="1">
    <source>
        <dbReference type="ARBA" id="ARBA00010164"/>
    </source>
</evidence>
<dbReference type="OrthoDB" id="9805913at2"/>
<comment type="caution">
    <text evidence="5">The sequence shown here is derived from an EMBL/GenBank/DDBJ whole genome shotgun (WGS) entry which is preliminary data.</text>
</comment>
<feature type="domain" description="HipA-like C-terminal" evidence="4">
    <location>
        <begin position="166"/>
        <end position="391"/>
    </location>
</feature>
<dbReference type="GO" id="GO:0004674">
    <property type="term" value="F:protein serine/threonine kinase activity"/>
    <property type="evidence" value="ECO:0007669"/>
    <property type="project" value="TreeGrafter"/>
</dbReference>
<dbReference type="PIRSF" id="PIRSF028135">
    <property type="entry name" value="UCP028135_HipA-like"/>
    <property type="match status" value="1"/>
</dbReference>
<dbReference type="PANTHER" id="PTHR37419:SF8">
    <property type="entry name" value="TOXIN YJJJ"/>
    <property type="match status" value="1"/>
</dbReference>
<evidence type="ECO:0000313" key="6">
    <source>
        <dbReference type="Proteomes" id="UP000245056"/>
    </source>
</evidence>
<keyword evidence="2" id="KW-0808">Transferase</keyword>
<evidence type="ECO:0000313" key="5">
    <source>
        <dbReference type="EMBL" id="PWE42790.1"/>
    </source>
</evidence>
<evidence type="ECO:0000256" key="2">
    <source>
        <dbReference type="ARBA" id="ARBA00022679"/>
    </source>
</evidence>